<dbReference type="InterPro" id="IPR043454">
    <property type="entry name" value="NPH3/RPT2-like"/>
</dbReference>
<evidence type="ECO:0000259" key="7">
    <source>
        <dbReference type="PROSITE" id="PS51649"/>
    </source>
</evidence>
<feature type="compositionally biased region" description="Low complexity" evidence="5">
    <location>
        <begin position="29"/>
        <end position="46"/>
    </location>
</feature>
<organism evidence="8 9">
    <name type="scientific">Linum tenue</name>
    <dbReference type="NCBI Taxonomy" id="586396"/>
    <lineage>
        <taxon>Eukaryota</taxon>
        <taxon>Viridiplantae</taxon>
        <taxon>Streptophyta</taxon>
        <taxon>Embryophyta</taxon>
        <taxon>Tracheophyta</taxon>
        <taxon>Spermatophyta</taxon>
        <taxon>Magnoliopsida</taxon>
        <taxon>eudicotyledons</taxon>
        <taxon>Gunneridae</taxon>
        <taxon>Pentapetalae</taxon>
        <taxon>rosids</taxon>
        <taxon>fabids</taxon>
        <taxon>Malpighiales</taxon>
        <taxon>Linaceae</taxon>
        <taxon>Linum</taxon>
    </lineage>
</organism>
<evidence type="ECO:0000256" key="2">
    <source>
        <dbReference type="ARBA" id="ARBA00022786"/>
    </source>
</evidence>
<dbReference type="AlphaFoldDB" id="A0AAV0L9Q2"/>
<dbReference type="InterPro" id="IPR011333">
    <property type="entry name" value="SKP1/BTB/POZ_sf"/>
</dbReference>
<protein>
    <recommendedName>
        <fullName evidence="10">BTB/POZ domain-containing protein</fullName>
    </recommendedName>
</protein>
<dbReference type="Proteomes" id="UP001154282">
    <property type="component" value="Unassembled WGS sequence"/>
</dbReference>
<evidence type="ECO:0000259" key="6">
    <source>
        <dbReference type="PROSITE" id="PS50097"/>
    </source>
</evidence>
<feature type="coiled-coil region" evidence="4">
    <location>
        <begin position="361"/>
        <end position="388"/>
    </location>
</feature>
<sequence>MSGAWKGTVGAVDTIYEEEDHDVNDDKCSSLPSSTSSPNSKLASPSHPRRDLNLHSRVQSWSMTTGEKADVSIYVQGTCFNLHKGPLTSRSSYFRRQLKELSRVTLPLNITAETFTLVAEFCYGAHLAITPFNLASLRTAAELLGMTAVDCRFHHNLAELTESYFDRVVAANRPLALIVLKASIRLLPESETAAGLVTRCVESLDLDSGGDMNDLADDILQLRAAEFLIVAESIQCQIHCHDELYLLVDLYIRNRGREMSEEEKTEICNCVDCDKLSPQLLVHAVQNHRLPLRFIVRAMLIEQLNTRRAIFATKTGEEKSDRAPSTGGGGGVTLGTLLRQGAAAREAGKIKEEMESTSFRIRGLEKEIEGMKKLLMKSEEDKTVLEKQLMLERWAMGAGEEIGSAVVRDGDCRSASFHYGGKERNRVQRGERGSSSFAAGSRGRVEREGKKKKGSGKGMGIIEKLKSKFQGFQLIGSECRPQGRFSGGEKGNGDGKGEVDGQTIKVANSHKRTQSLA</sequence>
<feature type="compositionally biased region" description="Basic and acidic residues" evidence="5">
    <location>
        <begin position="423"/>
        <end position="432"/>
    </location>
</feature>
<proteinExistence type="inferred from homology"/>
<evidence type="ECO:0008006" key="10">
    <source>
        <dbReference type="Google" id="ProtNLM"/>
    </source>
</evidence>
<keyword evidence="2" id="KW-0833">Ubl conjugation pathway</keyword>
<feature type="compositionally biased region" description="Low complexity" evidence="5">
    <location>
        <begin position="433"/>
        <end position="442"/>
    </location>
</feature>
<dbReference type="PANTHER" id="PTHR32370">
    <property type="entry name" value="OS12G0117600 PROTEIN"/>
    <property type="match status" value="1"/>
</dbReference>
<evidence type="ECO:0000256" key="5">
    <source>
        <dbReference type="SAM" id="MobiDB-lite"/>
    </source>
</evidence>
<dbReference type="Pfam" id="PF00651">
    <property type="entry name" value="BTB"/>
    <property type="match status" value="1"/>
</dbReference>
<accession>A0AAV0L9Q2</accession>
<dbReference type="EMBL" id="CAMGYJ010000006">
    <property type="protein sequence ID" value="CAI0430474.1"/>
    <property type="molecule type" value="Genomic_DNA"/>
</dbReference>
<dbReference type="SUPFAM" id="SSF54695">
    <property type="entry name" value="POZ domain"/>
    <property type="match status" value="1"/>
</dbReference>
<comment type="similarity">
    <text evidence="3">Belongs to the NPH3 family.</text>
</comment>
<evidence type="ECO:0000256" key="4">
    <source>
        <dbReference type="SAM" id="Coils"/>
    </source>
</evidence>
<feature type="region of interest" description="Disordered" evidence="5">
    <location>
        <begin position="478"/>
        <end position="517"/>
    </location>
</feature>
<feature type="compositionally biased region" description="Basic residues" evidence="5">
    <location>
        <begin position="508"/>
        <end position="517"/>
    </location>
</feature>
<dbReference type="Gene3D" id="3.30.710.10">
    <property type="entry name" value="Potassium Channel Kv1.1, Chain A"/>
    <property type="match status" value="1"/>
</dbReference>
<evidence type="ECO:0000256" key="3">
    <source>
        <dbReference type="PROSITE-ProRule" id="PRU00982"/>
    </source>
</evidence>
<evidence type="ECO:0000313" key="9">
    <source>
        <dbReference type="Proteomes" id="UP001154282"/>
    </source>
</evidence>
<feature type="domain" description="BTB" evidence="6">
    <location>
        <begin position="69"/>
        <end position="131"/>
    </location>
</feature>
<comment type="pathway">
    <text evidence="1">Protein modification; protein ubiquitination.</text>
</comment>
<feature type="domain" description="NPH3" evidence="7">
    <location>
        <begin position="222"/>
        <end position="305"/>
    </location>
</feature>
<gene>
    <name evidence="8" type="ORF">LITE_LOCUS22617</name>
</gene>
<keyword evidence="9" id="KW-1185">Reference proteome</keyword>
<reference evidence="8" key="1">
    <citation type="submission" date="2022-08" db="EMBL/GenBank/DDBJ databases">
        <authorList>
            <person name="Gutierrez-Valencia J."/>
        </authorList>
    </citation>
    <scope>NUCLEOTIDE SEQUENCE</scope>
</reference>
<dbReference type="InterPro" id="IPR000210">
    <property type="entry name" value="BTB/POZ_dom"/>
</dbReference>
<dbReference type="PROSITE" id="PS50097">
    <property type="entry name" value="BTB"/>
    <property type="match status" value="1"/>
</dbReference>
<evidence type="ECO:0000313" key="8">
    <source>
        <dbReference type="EMBL" id="CAI0430474.1"/>
    </source>
</evidence>
<evidence type="ECO:0000256" key="1">
    <source>
        <dbReference type="ARBA" id="ARBA00004906"/>
    </source>
</evidence>
<name>A0AAV0L9Q2_9ROSI</name>
<dbReference type="PROSITE" id="PS51649">
    <property type="entry name" value="NPH3"/>
    <property type="match status" value="1"/>
</dbReference>
<feature type="region of interest" description="Disordered" evidence="5">
    <location>
        <begin position="16"/>
        <end position="50"/>
    </location>
</feature>
<dbReference type="SMART" id="SM00225">
    <property type="entry name" value="BTB"/>
    <property type="match status" value="1"/>
</dbReference>
<keyword evidence="4" id="KW-0175">Coiled coil</keyword>
<comment type="caution">
    <text evidence="8">The sequence shown here is derived from an EMBL/GenBank/DDBJ whole genome shotgun (WGS) entry which is preliminary data.</text>
</comment>
<feature type="region of interest" description="Disordered" evidence="5">
    <location>
        <begin position="423"/>
        <end position="459"/>
    </location>
</feature>
<dbReference type="InterPro" id="IPR027356">
    <property type="entry name" value="NPH3_dom"/>
</dbReference>
<dbReference type="Pfam" id="PF03000">
    <property type="entry name" value="NPH3"/>
    <property type="match status" value="1"/>
</dbReference>